<dbReference type="EMBL" id="BMAW01025088">
    <property type="protein sequence ID" value="GFT90841.1"/>
    <property type="molecule type" value="Genomic_DNA"/>
</dbReference>
<sequence length="68" mass="7785">FHLHGNNLESLHEYFPAEILPEQLGGSAGETEFQEYHASILERQKLGVKLSEFVYKGVQYPKVNTDSY</sequence>
<protein>
    <submittedName>
        <fullName evidence="1">Uncharacterized protein</fullName>
    </submittedName>
</protein>
<dbReference type="SUPFAM" id="SSF52087">
    <property type="entry name" value="CRAL/TRIO domain"/>
    <property type="match status" value="1"/>
</dbReference>
<dbReference type="Gene3D" id="1.20.5.1200">
    <property type="entry name" value="Alpha-tocopherol transfer"/>
    <property type="match status" value="1"/>
</dbReference>
<evidence type="ECO:0000313" key="1">
    <source>
        <dbReference type="EMBL" id="GFT90841.1"/>
    </source>
</evidence>
<evidence type="ECO:0000313" key="2">
    <source>
        <dbReference type="Proteomes" id="UP000887013"/>
    </source>
</evidence>
<gene>
    <name evidence="1" type="ORF">NPIL_93621</name>
</gene>
<keyword evidence="2" id="KW-1185">Reference proteome</keyword>
<accession>A0A8X6PXL7</accession>
<dbReference type="OrthoDB" id="6427088at2759"/>
<dbReference type="InterPro" id="IPR036865">
    <property type="entry name" value="CRAL-TRIO_dom_sf"/>
</dbReference>
<dbReference type="Gene3D" id="3.40.525.10">
    <property type="entry name" value="CRAL-TRIO lipid binding domain"/>
    <property type="match status" value="1"/>
</dbReference>
<dbReference type="AlphaFoldDB" id="A0A8X6PXL7"/>
<dbReference type="Proteomes" id="UP000887013">
    <property type="component" value="Unassembled WGS sequence"/>
</dbReference>
<organism evidence="1 2">
    <name type="scientific">Nephila pilipes</name>
    <name type="common">Giant wood spider</name>
    <name type="synonym">Nephila maculata</name>
    <dbReference type="NCBI Taxonomy" id="299642"/>
    <lineage>
        <taxon>Eukaryota</taxon>
        <taxon>Metazoa</taxon>
        <taxon>Ecdysozoa</taxon>
        <taxon>Arthropoda</taxon>
        <taxon>Chelicerata</taxon>
        <taxon>Arachnida</taxon>
        <taxon>Araneae</taxon>
        <taxon>Araneomorphae</taxon>
        <taxon>Entelegynae</taxon>
        <taxon>Araneoidea</taxon>
        <taxon>Nephilidae</taxon>
        <taxon>Nephila</taxon>
    </lineage>
</organism>
<proteinExistence type="predicted"/>
<name>A0A8X6PXL7_NEPPI</name>
<comment type="caution">
    <text evidence="1">The sequence shown here is derived from an EMBL/GenBank/DDBJ whole genome shotgun (WGS) entry which is preliminary data.</text>
</comment>
<reference evidence="1" key="1">
    <citation type="submission" date="2020-08" db="EMBL/GenBank/DDBJ databases">
        <title>Multicomponent nature underlies the extraordinary mechanical properties of spider dragline silk.</title>
        <authorList>
            <person name="Kono N."/>
            <person name="Nakamura H."/>
            <person name="Mori M."/>
            <person name="Yoshida Y."/>
            <person name="Ohtoshi R."/>
            <person name="Malay A.D."/>
            <person name="Moran D.A.P."/>
            <person name="Tomita M."/>
            <person name="Numata K."/>
            <person name="Arakawa K."/>
        </authorList>
    </citation>
    <scope>NUCLEOTIDE SEQUENCE</scope>
</reference>
<feature type="non-terminal residue" evidence="1">
    <location>
        <position position="1"/>
    </location>
</feature>